<dbReference type="InterPro" id="IPR052042">
    <property type="entry name" value="Tail_sheath_structural"/>
</dbReference>
<sequence>MPTDLLYQSLKTYFDNGGGRCYLTGVEQLEKLVPSLDDITLMVQAGSSLDNFKSAVAKLCKPGATYFALYDGPQTEMSGTKEVSDATKNYDTNPYAAVYYPWLKTDQVTDIPPSAAVAGVYCAVDRQRGVWKAPANVELKGGVTPKYKISDMVNGECNVPTEGGKSINVIREFRGTGPLIWGARTLESNKDTWRYVPVRRLFNAAEKDIRHAMSIALFEPNSHPTWERTRSAIDIYLYGLWQQGALLGSTPEEAYFVQIGKGVTMTETDIKQGKMIVRVGLAAVRPAEFIILQLTQDVVPA</sequence>
<dbReference type="InterPro" id="IPR035089">
    <property type="entry name" value="Phage_sheath_subtilisin"/>
</dbReference>
<dbReference type="EMBL" id="JAAAIN010000082">
    <property type="protein sequence ID" value="KAG0320963.1"/>
    <property type="molecule type" value="Genomic_DNA"/>
</dbReference>
<protein>
    <recommendedName>
        <fullName evidence="6">Phage tail sheath family protein</fullName>
    </recommendedName>
</protein>
<dbReference type="Proteomes" id="UP000823405">
    <property type="component" value="Unassembled WGS sequence"/>
</dbReference>
<evidence type="ECO:0000313" key="4">
    <source>
        <dbReference type="EMBL" id="KAG0320963.1"/>
    </source>
</evidence>
<feature type="domain" description="Tail sheath protein C-terminal" evidence="3">
    <location>
        <begin position="190"/>
        <end position="294"/>
    </location>
</feature>
<dbReference type="Gene3D" id="3.40.50.11780">
    <property type="match status" value="1"/>
</dbReference>
<dbReference type="PANTHER" id="PTHR35861">
    <property type="match status" value="1"/>
</dbReference>
<dbReference type="Pfam" id="PF17482">
    <property type="entry name" value="Phage_sheath_1C"/>
    <property type="match status" value="1"/>
</dbReference>
<evidence type="ECO:0008006" key="6">
    <source>
        <dbReference type="Google" id="ProtNLM"/>
    </source>
</evidence>
<organism evidence="4 5">
    <name type="scientific">Linnemannia gamsii</name>
    <dbReference type="NCBI Taxonomy" id="64522"/>
    <lineage>
        <taxon>Eukaryota</taxon>
        <taxon>Fungi</taxon>
        <taxon>Fungi incertae sedis</taxon>
        <taxon>Mucoromycota</taxon>
        <taxon>Mortierellomycotina</taxon>
        <taxon>Mortierellomycetes</taxon>
        <taxon>Mortierellales</taxon>
        <taxon>Mortierellaceae</taxon>
        <taxon>Linnemannia</taxon>
    </lineage>
</organism>
<name>A0A9P6RMQ4_9FUNG</name>
<dbReference type="AlphaFoldDB" id="A0A9P6RMQ4"/>
<evidence type="ECO:0000313" key="5">
    <source>
        <dbReference type="Proteomes" id="UP000823405"/>
    </source>
</evidence>
<keyword evidence="5" id="KW-1185">Reference proteome</keyword>
<proteinExistence type="inferred from homology"/>
<evidence type="ECO:0000259" key="3">
    <source>
        <dbReference type="Pfam" id="PF17482"/>
    </source>
</evidence>
<gene>
    <name evidence="4" type="ORF">BGZ97_012470</name>
</gene>
<comment type="caution">
    <text evidence="4">The sequence shown here is derived from an EMBL/GenBank/DDBJ whole genome shotgun (WGS) entry which is preliminary data.</text>
</comment>
<dbReference type="Pfam" id="PF04984">
    <property type="entry name" value="Phage_sheath_1"/>
    <property type="match status" value="1"/>
</dbReference>
<dbReference type="InterPro" id="IPR020287">
    <property type="entry name" value="Tail_sheath_C"/>
</dbReference>
<comment type="similarity">
    <text evidence="1">Belongs to the myoviridae tail sheath protein family.</text>
</comment>
<dbReference type="PANTHER" id="PTHR35861:SF1">
    <property type="entry name" value="PHAGE TAIL SHEATH PROTEIN"/>
    <property type="match status" value="1"/>
</dbReference>
<evidence type="ECO:0000259" key="2">
    <source>
        <dbReference type="Pfam" id="PF04984"/>
    </source>
</evidence>
<accession>A0A9P6RMQ4</accession>
<reference evidence="4" key="1">
    <citation type="journal article" date="2020" name="Fungal Divers.">
        <title>Resolving the Mortierellaceae phylogeny through synthesis of multi-gene phylogenetics and phylogenomics.</title>
        <authorList>
            <person name="Vandepol N."/>
            <person name="Liber J."/>
            <person name="Desiro A."/>
            <person name="Na H."/>
            <person name="Kennedy M."/>
            <person name="Barry K."/>
            <person name="Grigoriev I.V."/>
            <person name="Miller A.N."/>
            <person name="O'Donnell K."/>
            <person name="Stajich J.E."/>
            <person name="Bonito G."/>
        </authorList>
    </citation>
    <scope>NUCLEOTIDE SEQUENCE</scope>
    <source>
        <strain evidence="4">NVP60</strain>
    </source>
</reference>
<evidence type="ECO:0000256" key="1">
    <source>
        <dbReference type="ARBA" id="ARBA00008005"/>
    </source>
</evidence>
<feature type="domain" description="Tail sheath protein subtilisin-like" evidence="2">
    <location>
        <begin position="45"/>
        <end position="186"/>
    </location>
</feature>
<dbReference type="OrthoDB" id="2433322at2759"/>